<evidence type="ECO:0000256" key="3">
    <source>
        <dbReference type="ARBA" id="ARBA00023136"/>
    </source>
</evidence>
<gene>
    <name evidence="7" type="ORF">A8709_07245</name>
</gene>
<keyword evidence="1" id="KW-1003">Cell membrane</keyword>
<dbReference type="RefSeq" id="WP_065858512.1">
    <property type="nucleotide sequence ID" value="NZ_LYPC01000028.1"/>
</dbReference>
<dbReference type="PROSITE" id="PS51257">
    <property type="entry name" value="PROKAR_LIPOPROTEIN"/>
    <property type="match status" value="1"/>
</dbReference>
<dbReference type="PANTHER" id="PTHR43649">
    <property type="entry name" value="ARABINOSE-BINDING PROTEIN-RELATED"/>
    <property type="match status" value="1"/>
</dbReference>
<evidence type="ECO:0000313" key="7">
    <source>
        <dbReference type="EMBL" id="OCT11457.1"/>
    </source>
</evidence>
<keyword evidence="4" id="KW-0564">Palmitate</keyword>
<keyword evidence="8" id="KW-1185">Reference proteome</keyword>
<dbReference type="InterPro" id="IPR006059">
    <property type="entry name" value="SBP"/>
</dbReference>
<dbReference type="Gene3D" id="3.40.190.10">
    <property type="entry name" value="Periplasmic binding protein-like II"/>
    <property type="match status" value="2"/>
</dbReference>
<feature type="signal peptide" evidence="6">
    <location>
        <begin position="1"/>
        <end position="26"/>
    </location>
</feature>
<keyword evidence="5" id="KW-0449">Lipoprotein</keyword>
<dbReference type="OrthoDB" id="9787283at2"/>
<accession>A0A1C0ZTQ9</accession>
<feature type="chain" id="PRO_5039134733" description="ABC transporter substrate-binding protein" evidence="6">
    <location>
        <begin position="27"/>
        <end position="518"/>
    </location>
</feature>
<name>A0A1C0ZTQ9_9BACL</name>
<reference evidence="8" key="1">
    <citation type="submission" date="2016-05" db="EMBL/GenBank/DDBJ databases">
        <title>Paenibacillus oryzae. sp. nov., isolated from the rice root.</title>
        <authorList>
            <person name="Zhang J."/>
            <person name="Zhang X."/>
        </authorList>
    </citation>
    <scope>NUCLEOTIDE SEQUENCE [LARGE SCALE GENOMIC DNA]</scope>
    <source>
        <strain evidence="8">KCTC13222</strain>
    </source>
</reference>
<evidence type="ECO:0000313" key="8">
    <source>
        <dbReference type="Proteomes" id="UP000093309"/>
    </source>
</evidence>
<dbReference type="PANTHER" id="PTHR43649:SF33">
    <property type="entry name" value="POLYGALACTURONAN_RHAMNOGALACTURONAN-BINDING PROTEIN YTCQ"/>
    <property type="match status" value="1"/>
</dbReference>
<dbReference type="Pfam" id="PF01547">
    <property type="entry name" value="SBP_bac_1"/>
    <property type="match status" value="1"/>
</dbReference>
<comment type="caution">
    <text evidence="7">The sequence shown here is derived from an EMBL/GenBank/DDBJ whole genome shotgun (WGS) entry which is preliminary data.</text>
</comment>
<dbReference type="Proteomes" id="UP000093309">
    <property type="component" value="Unassembled WGS sequence"/>
</dbReference>
<dbReference type="EMBL" id="LYPC01000028">
    <property type="protein sequence ID" value="OCT11457.1"/>
    <property type="molecule type" value="Genomic_DNA"/>
</dbReference>
<proteinExistence type="predicted"/>
<dbReference type="SUPFAM" id="SSF53850">
    <property type="entry name" value="Periplasmic binding protein-like II"/>
    <property type="match status" value="1"/>
</dbReference>
<keyword evidence="3" id="KW-0472">Membrane</keyword>
<organism evidence="7 8">
    <name type="scientific">Paenibacillus pectinilyticus</name>
    <dbReference type="NCBI Taxonomy" id="512399"/>
    <lineage>
        <taxon>Bacteria</taxon>
        <taxon>Bacillati</taxon>
        <taxon>Bacillota</taxon>
        <taxon>Bacilli</taxon>
        <taxon>Bacillales</taxon>
        <taxon>Paenibacillaceae</taxon>
        <taxon>Paenibacillus</taxon>
    </lineage>
</organism>
<evidence type="ECO:0000256" key="4">
    <source>
        <dbReference type="ARBA" id="ARBA00023139"/>
    </source>
</evidence>
<keyword evidence="2 6" id="KW-0732">Signal</keyword>
<protein>
    <recommendedName>
        <fullName evidence="9">ABC transporter substrate-binding protein</fullName>
    </recommendedName>
</protein>
<evidence type="ECO:0000256" key="2">
    <source>
        <dbReference type="ARBA" id="ARBA00022729"/>
    </source>
</evidence>
<dbReference type="AlphaFoldDB" id="A0A1C0ZTQ9"/>
<sequence length="518" mass="58830">MAVQSRMTRMIALLAASVLLALIAAGCTSTSSENKDNAAGKNSESEQKKEVKTVNILMFSDYGRMPGPEDKQMKYVKEQTGIVVNTSTLPWNGGTDFTKGLNVKIAANELPDLFLPQGVEDTLLKQGALLALDDLLPQYAPTLWKAIPQDVWESVRANSPDGKIYFIPRVNLYPRYSSLIRKDWLDKVNMKIPTTKDEYVAVLKAFRDQDPNGNGLMDEIPTSGREAGRWMDDIFLMYGVAMVEGNPVWDLYNNELAYSAVTPNMKAALIFARELYKDKLLDNETFLNKELTWKAKIQQDKVGVWYHVPYGIKQNFFENLPKINPNAYIVGMPVPKVEGFDSFTPRPLINNMEWAIPKSSKNAVEAMKLLEFYAKPENRNFASFGIEGEHYEMKDGKKKRLPISSDQTYLIDLFPVITTEQMAMTLQDQYEPKVAQMMIDAMMVAGRDGKRIAGDGIPISIYDGFPDIKSNKLYQEYMTKIIVGDWPIEKFDEFIQRWKSSGGDEVTKRAREWYAKKK</sequence>
<dbReference type="STRING" id="512399.A8709_07245"/>
<evidence type="ECO:0000256" key="6">
    <source>
        <dbReference type="SAM" id="SignalP"/>
    </source>
</evidence>
<evidence type="ECO:0000256" key="5">
    <source>
        <dbReference type="ARBA" id="ARBA00023288"/>
    </source>
</evidence>
<dbReference type="InterPro" id="IPR050490">
    <property type="entry name" value="Bact_solute-bd_prot1"/>
</dbReference>
<evidence type="ECO:0000256" key="1">
    <source>
        <dbReference type="ARBA" id="ARBA00022475"/>
    </source>
</evidence>
<evidence type="ECO:0008006" key="9">
    <source>
        <dbReference type="Google" id="ProtNLM"/>
    </source>
</evidence>